<keyword evidence="3" id="KW-1185">Reference proteome</keyword>
<dbReference type="EMBL" id="JAJNDC010000001">
    <property type="protein sequence ID" value="MCW9711362.1"/>
    <property type="molecule type" value="Genomic_DNA"/>
</dbReference>
<dbReference type="Proteomes" id="UP001207337">
    <property type="component" value="Unassembled WGS sequence"/>
</dbReference>
<comment type="caution">
    <text evidence="2">The sequence shown here is derived from an EMBL/GenBank/DDBJ whole genome shotgun (WGS) entry which is preliminary data.</text>
</comment>
<accession>A0ABT3PU48</accession>
<dbReference type="Gene3D" id="3.40.50.620">
    <property type="entry name" value="HUPs"/>
    <property type="match status" value="1"/>
</dbReference>
<feature type="domain" description="Diphthamide synthase" evidence="1">
    <location>
        <begin position="3"/>
        <end position="190"/>
    </location>
</feature>
<reference evidence="2 3" key="1">
    <citation type="submission" date="2021-11" db="EMBL/GenBank/DDBJ databases">
        <title>Aliifidinibius sp. nov., a new bacterium isolated from saline soil.</title>
        <authorList>
            <person name="Galisteo C."/>
            <person name="De La Haba R."/>
            <person name="Sanchez-Porro C."/>
            <person name="Ventosa A."/>
        </authorList>
    </citation>
    <scope>NUCLEOTIDE SEQUENCE [LARGE SCALE GENOMIC DNA]</scope>
    <source>
        <strain evidence="2 3">KACC 190600</strain>
    </source>
</reference>
<name>A0ABT3PU48_9BACT</name>
<dbReference type="Pfam" id="PF01902">
    <property type="entry name" value="Diphthami_syn_2"/>
    <property type="match status" value="1"/>
</dbReference>
<dbReference type="InterPro" id="IPR014729">
    <property type="entry name" value="Rossmann-like_a/b/a_fold"/>
</dbReference>
<dbReference type="InterPro" id="IPR002761">
    <property type="entry name" value="Diphthami_syn_dom"/>
</dbReference>
<evidence type="ECO:0000259" key="1">
    <source>
        <dbReference type="Pfam" id="PF01902"/>
    </source>
</evidence>
<dbReference type="SUPFAM" id="SSF52402">
    <property type="entry name" value="Adenine nucleotide alpha hydrolases-like"/>
    <property type="match status" value="1"/>
</dbReference>
<organism evidence="2 3">
    <name type="scientific">Fodinibius salicampi</name>
    <dbReference type="NCBI Taxonomy" id="1920655"/>
    <lineage>
        <taxon>Bacteria</taxon>
        <taxon>Pseudomonadati</taxon>
        <taxon>Balneolota</taxon>
        <taxon>Balneolia</taxon>
        <taxon>Balneolales</taxon>
        <taxon>Balneolaceae</taxon>
        <taxon>Fodinibius</taxon>
    </lineage>
</organism>
<gene>
    <name evidence="2" type="ORF">LQ318_00460</name>
</gene>
<sequence>MDILFWSGGKDSWLALYFYRQEYPETDLRLLTTYEKSTNVVPHQQIEISHIRKQASNLGLSLIMVPLPTNCPNEVYLKEIEQKLAEQDESVRYLIFGDWHLQDIRQWREKTFGEMGYECIFPIWEKSIHDLLPVLKLQPVKVEISAVQEKYKSLIKVGETFNQSLVVQLRHLPEEIDPMGENGEFHTKVIFKELDKNG</sequence>
<proteinExistence type="predicted"/>
<evidence type="ECO:0000313" key="3">
    <source>
        <dbReference type="Proteomes" id="UP001207337"/>
    </source>
</evidence>
<protein>
    <recommendedName>
        <fullName evidence="1">Diphthamide synthase domain-containing protein</fullName>
    </recommendedName>
</protein>
<dbReference type="RefSeq" id="WP_265786508.1">
    <property type="nucleotide sequence ID" value="NZ_BAABRS010000001.1"/>
</dbReference>
<evidence type="ECO:0000313" key="2">
    <source>
        <dbReference type="EMBL" id="MCW9711362.1"/>
    </source>
</evidence>